<dbReference type="Gene3D" id="3.20.20.70">
    <property type="entry name" value="Aldolase class I"/>
    <property type="match status" value="1"/>
</dbReference>
<dbReference type="SUPFAM" id="SSF51445">
    <property type="entry name" value="(Trans)glycosidases"/>
    <property type="match status" value="1"/>
</dbReference>
<evidence type="ECO:0000313" key="2">
    <source>
        <dbReference type="Proteomes" id="UP001597045"/>
    </source>
</evidence>
<accession>A0ABW3MGG2</accession>
<feature type="non-terminal residue" evidence="1">
    <location>
        <position position="72"/>
    </location>
</feature>
<dbReference type="InterPro" id="IPR017853">
    <property type="entry name" value="GH"/>
</dbReference>
<proteinExistence type="predicted"/>
<sequence length="72" mass="7615">MISAPAASAGVDQGAPDYYDSGLSDTPYMGWNTYYGLGAPTEDNVKGVADYLVSSGLRDSGYTIVWLDGGWQ</sequence>
<name>A0ABW3MGG2_9PSEU</name>
<comment type="caution">
    <text evidence="1">The sequence shown here is derived from an EMBL/GenBank/DDBJ whole genome shotgun (WGS) entry which is preliminary data.</text>
</comment>
<evidence type="ECO:0000313" key="1">
    <source>
        <dbReference type="EMBL" id="MFD1049755.1"/>
    </source>
</evidence>
<organism evidence="1 2">
    <name type="scientific">Kibdelosporangium lantanae</name>
    <dbReference type="NCBI Taxonomy" id="1497396"/>
    <lineage>
        <taxon>Bacteria</taxon>
        <taxon>Bacillati</taxon>
        <taxon>Actinomycetota</taxon>
        <taxon>Actinomycetes</taxon>
        <taxon>Pseudonocardiales</taxon>
        <taxon>Pseudonocardiaceae</taxon>
        <taxon>Kibdelosporangium</taxon>
    </lineage>
</organism>
<dbReference type="EMBL" id="JBHTIS010002382">
    <property type="protein sequence ID" value="MFD1049755.1"/>
    <property type="molecule type" value="Genomic_DNA"/>
</dbReference>
<keyword evidence="2" id="KW-1185">Reference proteome</keyword>
<gene>
    <name evidence="1" type="ORF">ACFQ1S_31610</name>
</gene>
<dbReference type="InterPro" id="IPR013785">
    <property type="entry name" value="Aldolase_TIM"/>
</dbReference>
<protein>
    <submittedName>
        <fullName evidence="1">Alpha-galactosidase</fullName>
    </submittedName>
</protein>
<reference evidence="2" key="1">
    <citation type="journal article" date="2019" name="Int. J. Syst. Evol. Microbiol.">
        <title>The Global Catalogue of Microorganisms (GCM) 10K type strain sequencing project: providing services to taxonomists for standard genome sequencing and annotation.</title>
        <authorList>
            <consortium name="The Broad Institute Genomics Platform"/>
            <consortium name="The Broad Institute Genome Sequencing Center for Infectious Disease"/>
            <person name="Wu L."/>
            <person name="Ma J."/>
        </authorList>
    </citation>
    <scope>NUCLEOTIDE SEQUENCE [LARGE SCALE GENOMIC DNA]</scope>
    <source>
        <strain evidence="2">JCM 31486</strain>
    </source>
</reference>
<dbReference type="Proteomes" id="UP001597045">
    <property type="component" value="Unassembled WGS sequence"/>
</dbReference>